<dbReference type="AlphaFoldDB" id="A0A165F6V4"/>
<dbReference type="RefSeq" id="WP_066612528.1">
    <property type="nucleotide sequence ID" value="NZ_LQQU01000023.1"/>
</dbReference>
<accession>A0A165F6V4</accession>
<dbReference type="STRING" id="1452487.AVW16_00730"/>
<reference evidence="2" key="1">
    <citation type="submission" date="2016-01" db="EMBL/GenBank/DDBJ databases">
        <title>Draft genome of Chromobacterium sp. F49.</title>
        <authorList>
            <person name="Hong K.W."/>
        </authorList>
    </citation>
    <scope>NUCLEOTIDE SEQUENCE [LARGE SCALE GENOMIC DNA]</scope>
    <source>
        <strain evidence="2">CN10</strain>
    </source>
</reference>
<dbReference type="EMBL" id="LQQU01000023">
    <property type="protein sequence ID" value="KZE31742.1"/>
    <property type="molecule type" value="Genomic_DNA"/>
</dbReference>
<organism evidence="1 2">
    <name type="scientific">Crenobacter luteus</name>
    <dbReference type="NCBI Taxonomy" id="1452487"/>
    <lineage>
        <taxon>Bacteria</taxon>
        <taxon>Pseudomonadati</taxon>
        <taxon>Pseudomonadota</taxon>
        <taxon>Betaproteobacteria</taxon>
        <taxon>Neisseriales</taxon>
        <taxon>Neisseriaceae</taxon>
        <taxon>Crenobacter</taxon>
    </lineage>
</organism>
<keyword evidence="2" id="KW-1185">Reference proteome</keyword>
<sequence length="95" mass="10501">MKPLDLETLDLAVRTAVAARDWETLARLDSRLSTYLALLPAIDDSRAIERLRASYEEALAACEAARTELEQRLTALGRSKEGHLAYALASQWGEA</sequence>
<name>A0A165F6V4_9NEIS</name>
<protein>
    <recommendedName>
        <fullName evidence="3">Flagellar protein FliT</fullName>
    </recommendedName>
</protein>
<dbReference type="Proteomes" id="UP000076625">
    <property type="component" value="Unassembled WGS sequence"/>
</dbReference>
<comment type="caution">
    <text evidence="1">The sequence shown here is derived from an EMBL/GenBank/DDBJ whole genome shotgun (WGS) entry which is preliminary data.</text>
</comment>
<evidence type="ECO:0000313" key="2">
    <source>
        <dbReference type="Proteomes" id="UP000076625"/>
    </source>
</evidence>
<evidence type="ECO:0000313" key="1">
    <source>
        <dbReference type="EMBL" id="KZE31742.1"/>
    </source>
</evidence>
<gene>
    <name evidence="1" type="ORF">AVW16_00730</name>
</gene>
<evidence type="ECO:0008006" key="3">
    <source>
        <dbReference type="Google" id="ProtNLM"/>
    </source>
</evidence>
<proteinExistence type="predicted"/>